<dbReference type="InterPro" id="IPR039425">
    <property type="entry name" value="RNA_pol_sigma-70-like"/>
</dbReference>
<dbReference type="Pfam" id="PF08281">
    <property type="entry name" value="Sigma70_r4_2"/>
    <property type="match status" value="1"/>
</dbReference>
<gene>
    <name evidence="6" type="ORF">KQI75_10145</name>
</gene>
<dbReference type="Proteomes" id="UP000783588">
    <property type="component" value="Unassembled WGS sequence"/>
</dbReference>
<accession>A0ABS6ETG4</accession>
<evidence type="ECO:0000259" key="4">
    <source>
        <dbReference type="Pfam" id="PF04542"/>
    </source>
</evidence>
<evidence type="ECO:0000259" key="5">
    <source>
        <dbReference type="Pfam" id="PF08281"/>
    </source>
</evidence>
<evidence type="ECO:0000313" key="6">
    <source>
        <dbReference type="EMBL" id="MBU5490973.1"/>
    </source>
</evidence>
<dbReference type="InterPro" id="IPR007627">
    <property type="entry name" value="RNA_pol_sigma70_r2"/>
</dbReference>
<dbReference type="EMBL" id="JAHLQI010000005">
    <property type="protein sequence ID" value="MBU5490973.1"/>
    <property type="molecule type" value="Genomic_DNA"/>
</dbReference>
<dbReference type="InterPro" id="IPR013249">
    <property type="entry name" value="RNA_pol_sigma70_r4_t2"/>
</dbReference>
<dbReference type="InterPro" id="IPR014284">
    <property type="entry name" value="RNA_pol_sigma-70_dom"/>
</dbReference>
<dbReference type="PANTHER" id="PTHR43133:SF60">
    <property type="entry name" value="RNA POLYMERASE SIGMA FACTOR SIGV"/>
    <property type="match status" value="1"/>
</dbReference>
<proteinExistence type="predicted"/>
<protein>
    <submittedName>
        <fullName evidence="6">Sigma-70 family RNA polymerase sigma factor</fullName>
    </submittedName>
</protein>
<evidence type="ECO:0000313" key="7">
    <source>
        <dbReference type="Proteomes" id="UP000783588"/>
    </source>
</evidence>
<dbReference type="CDD" id="cd06171">
    <property type="entry name" value="Sigma70_r4"/>
    <property type="match status" value="1"/>
</dbReference>
<dbReference type="RefSeq" id="WP_216470687.1">
    <property type="nucleotide sequence ID" value="NZ_JAHLQI010000005.1"/>
</dbReference>
<reference evidence="6 7" key="1">
    <citation type="submission" date="2021-06" db="EMBL/GenBank/DDBJ databases">
        <authorList>
            <person name="Sun Q."/>
            <person name="Li D."/>
        </authorList>
    </citation>
    <scope>NUCLEOTIDE SEQUENCE [LARGE SCALE GENOMIC DNA]</scope>
    <source>
        <strain evidence="6 7">MSJd-7</strain>
    </source>
</reference>
<feature type="domain" description="RNA polymerase sigma-70 region 2" evidence="4">
    <location>
        <begin position="11"/>
        <end position="77"/>
    </location>
</feature>
<keyword evidence="7" id="KW-1185">Reference proteome</keyword>
<dbReference type="Pfam" id="PF04542">
    <property type="entry name" value="Sigma70_r2"/>
    <property type="match status" value="1"/>
</dbReference>
<keyword evidence="3" id="KW-0804">Transcription</keyword>
<name>A0ABS6ETG4_9FIRM</name>
<dbReference type="NCBIfam" id="TIGR02937">
    <property type="entry name" value="sigma70-ECF"/>
    <property type="match status" value="1"/>
</dbReference>
<organism evidence="6 7">
    <name type="scientific">Butyricicoccus intestinisimiae</name>
    <dbReference type="NCBI Taxonomy" id="2841509"/>
    <lineage>
        <taxon>Bacteria</taxon>
        <taxon>Bacillati</taxon>
        <taxon>Bacillota</taxon>
        <taxon>Clostridia</taxon>
        <taxon>Eubacteriales</taxon>
        <taxon>Butyricicoccaceae</taxon>
        <taxon>Butyricicoccus</taxon>
    </lineage>
</organism>
<evidence type="ECO:0000256" key="2">
    <source>
        <dbReference type="ARBA" id="ARBA00023082"/>
    </source>
</evidence>
<comment type="caution">
    <text evidence="6">The sequence shown here is derived from an EMBL/GenBank/DDBJ whole genome shotgun (WGS) entry which is preliminary data.</text>
</comment>
<sequence>MMDRSQAEYLADTYADLILRLSYTYLKNTHDAQDICQTVFVRLLTHPVQFDSSVHEKAYIIRMTINACKDILKSPWRKKTCGLDVVADIPAPEQAEHSLLSFVQNLPIRYRTVIYLYYYEEYSTQEIGQLLGISTAAVHTRLSRGRTLLKKQLGGDDYAQRI</sequence>
<evidence type="ECO:0000256" key="3">
    <source>
        <dbReference type="ARBA" id="ARBA00023163"/>
    </source>
</evidence>
<keyword evidence="2" id="KW-0731">Sigma factor</keyword>
<keyword evidence="1" id="KW-0805">Transcription regulation</keyword>
<evidence type="ECO:0000256" key="1">
    <source>
        <dbReference type="ARBA" id="ARBA00023015"/>
    </source>
</evidence>
<dbReference type="PANTHER" id="PTHR43133">
    <property type="entry name" value="RNA POLYMERASE ECF-TYPE SIGMA FACTO"/>
    <property type="match status" value="1"/>
</dbReference>
<feature type="domain" description="RNA polymerase sigma factor 70 region 4 type 2" evidence="5">
    <location>
        <begin position="99"/>
        <end position="148"/>
    </location>
</feature>